<keyword evidence="8 11" id="KW-0863">Zinc-finger</keyword>
<keyword evidence="7 12" id="KW-0479">Metal-binding</keyword>
<feature type="compositionally biased region" description="Acidic residues" evidence="13">
    <location>
        <begin position="196"/>
        <end position="205"/>
    </location>
</feature>
<dbReference type="PROSITE" id="PS50918">
    <property type="entry name" value="WWE"/>
    <property type="match status" value="1"/>
</dbReference>
<dbReference type="PROSITE" id="PS00518">
    <property type="entry name" value="ZF_RING_1"/>
    <property type="match status" value="1"/>
</dbReference>
<comment type="function">
    <text evidence="12">E3 ubiquitin-protein ligase that specifically binds poly-ADP-ribosylated proteins and mediates their ubiquitination and subsequent degradation.</text>
</comment>
<dbReference type="PANTHER" id="PTHR13417">
    <property type="entry name" value="E3 UBIQUITIN-PROTEIN LIGASE RNF146"/>
    <property type="match status" value="1"/>
</dbReference>
<evidence type="ECO:0000259" key="15">
    <source>
        <dbReference type="PROSITE" id="PS50918"/>
    </source>
</evidence>
<keyword evidence="6" id="KW-0879">Wnt signaling pathway</keyword>
<comment type="catalytic activity">
    <reaction evidence="1 12">
        <text>S-ubiquitinyl-[E2 ubiquitin-conjugating enzyme]-L-cysteine + [acceptor protein]-L-lysine = [E2 ubiquitin-conjugating enzyme]-L-cysteine + N(6)-ubiquitinyl-[acceptor protein]-L-lysine.</text>
        <dbReference type="EC" id="2.3.2.27"/>
    </reaction>
</comment>
<evidence type="ECO:0000256" key="2">
    <source>
        <dbReference type="ARBA" id="ARBA00004514"/>
    </source>
</evidence>
<proteinExistence type="predicted"/>
<dbReference type="InterPro" id="IPR044110">
    <property type="entry name" value="RING-HC_RNF146"/>
</dbReference>
<dbReference type="InterPro" id="IPR018123">
    <property type="entry name" value="WWE-dom_subgr"/>
</dbReference>
<dbReference type="FunFam" id="3.30.720.50:FF:000003">
    <property type="entry name" value="E3 ubiquitin-protein ligase RNF146"/>
    <property type="match status" value="1"/>
</dbReference>
<evidence type="ECO:0000313" key="16">
    <source>
        <dbReference type="EMBL" id="CAG9856238.1"/>
    </source>
</evidence>
<evidence type="ECO:0000256" key="10">
    <source>
        <dbReference type="ARBA" id="ARBA00022833"/>
    </source>
</evidence>
<dbReference type="OrthoDB" id="10065815at2759"/>
<dbReference type="InterPro" id="IPR017907">
    <property type="entry name" value="Znf_RING_CS"/>
</dbReference>
<dbReference type="Pfam" id="PF13920">
    <property type="entry name" value="zf-C3HC4_3"/>
    <property type="match status" value="1"/>
</dbReference>
<dbReference type="Gene3D" id="3.30.40.10">
    <property type="entry name" value="Zinc/RING finger domain, C3HC4 (zinc finger)"/>
    <property type="match status" value="1"/>
</dbReference>
<evidence type="ECO:0000256" key="11">
    <source>
        <dbReference type="PROSITE-ProRule" id="PRU00175"/>
    </source>
</evidence>
<evidence type="ECO:0000256" key="8">
    <source>
        <dbReference type="ARBA" id="ARBA00022771"/>
    </source>
</evidence>
<dbReference type="GO" id="GO:0005634">
    <property type="term" value="C:nucleus"/>
    <property type="evidence" value="ECO:0007669"/>
    <property type="project" value="TreeGrafter"/>
</dbReference>
<feature type="domain" description="RING-type" evidence="14">
    <location>
        <begin position="20"/>
        <end position="58"/>
    </location>
</feature>
<keyword evidence="10 12" id="KW-0862">Zinc</keyword>
<dbReference type="SMART" id="SM00184">
    <property type="entry name" value="RING"/>
    <property type="match status" value="1"/>
</dbReference>
<evidence type="ECO:0000256" key="3">
    <source>
        <dbReference type="ARBA" id="ARBA00004906"/>
    </source>
</evidence>
<feature type="compositionally biased region" description="Polar residues" evidence="13">
    <location>
        <begin position="175"/>
        <end position="195"/>
    </location>
</feature>
<comment type="PTM">
    <text evidence="12">Ubiquitinated; autoubiquitinated.</text>
</comment>
<evidence type="ECO:0000256" key="4">
    <source>
        <dbReference type="ARBA" id="ARBA00022490"/>
    </source>
</evidence>
<dbReference type="GO" id="GO:0072572">
    <property type="term" value="F:poly-ADP-D-ribose binding"/>
    <property type="evidence" value="ECO:0007669"/>
    <property type="project" value="UniProtKB-UniRule"/>
</dbReference>
<comment type="pathway">
    <text evidence="3 12">Protein modification; protein ubiquitination.</text>
</comment>
<comment type="domain">
    <text evidence="12">The WWE domain mediates non-covalent poly(ADP-ribose)-binding.</text>
</comment>
<feature type="region of interest" description="Disordered" evidence="13">
    <location>
        <begin position="175"/>
        <end position="205"/>
    </location>
</feature>
<dbReference type="CDD" id="cd16546">
    <property type="entry name" value="RING-HC_RNF146"/>
    <property type="match status" value="1"/>
</dbReference>
<evidence type="ECO:0000256" key="1">
    <source>
        <dbReference type="ARBA" id="ARBA00000900"/>
    </source>
</evidence>
<dbReference type="PANTHER" id="PTHR13417:SF2">
    <property type="entry name" value="E3 UBIQUITIN-PROTEIN LIGASE RNF146"/>
    <property type="match status" value="1"/>
</dbReference>
<keyword evidence="9 12" id="KW-0833">Ubl conjugation pathway</keyword>
<protein>
    <recommendedName>
        <fullName evidence="12">E3 ubiquitin-protein ligase</fullName>
        <ecNumber evidence="12">2.3.2.27</ecNumber>
    </recommendedName>
</protein>
<dbReference type="InterPro" id="IPR033509">
    <property type="entry name" value="RNF146"/>
</dbReference>
<dbReference type="GO" id="GO:0006511">
    <property type="term" value="P:ubiquitin-dependent protein catabolic process"/>
    <property type="evidence" value="ECO:0007669"/>
    <property type="project" value="UniProtKB-UniRule"/>
</dbReference>
<comment type="subcellular location">
    <subcellularLocation>
        <location evidence="2 12">Cytoplasm</location>
        <location evidence="2 12">Cytosol</location>
    </subcellularLocation>
</comment>
<dbReference type="SMART" id="SM00678">
    <property type="entry name" value="WWE"/>
    <property type="match status" value="1"/>
</dbReference>
<dbReference type="EMBL" id="OU900105">
    <property type="protein sequence ID" value="CAG9856238.1"/>
    <property type="molecule type" value="Genomic_DNA"/>
</dbReference>
<dbReference type="Gene3D" id="3.30.720.50">
    <property type="match status" value="1"/>
</dbReference>
<evidence type="ECO:0000256" key="9">
    <source>
        <dbReference type="ARBA" id="ARBA00022786"/>
    </source>
</evidence>
<keyword evidence="4 12" id="KW-0963">Cytoplasm</keyword>
<reference evidence="16" key="1">
    <citation type="submission" date="2022-01" db="EMBL/GenBank/DDBJ databases">
        <authorList>
            <person name="King R."/>
        </authorList>
    </citation>
    <scope>NUCLEOTIDE SEQUENCE</scope>
</reference>
<evidence type="ECO:0000256" key="12">
    <source>
        <dbReference type="RuleBase" id="RU367115"/>
    </source>
</evidence>
<dbReference type="EC" id="2.3.2.27" evidence="12"/>
<dbReference type="GO" id="GO:0008270">
    <property type="term" value="F:zinc ion binding"/>
    <property type="evidence" value="ECO:0007669"/>
    <property type="project" value="UniProtKB-UniRule"/>
</dbReference>
<keyword evidence="17" id="KW-1185">Reference proteome</keyword>
<evidence type="ECO:0000259" key="14">
    <source>
        <dbReference type="PROSITE" id="PS50089"/>
    </source>
</evidence>
<evidence type="ECO:0000256" key="13">
    <source>
        <dbReference type="SAM" id="MobiDB-lite"/>
    </source>
</evidence>
<evidence type="ECO:0000313" key="17">
    <source>
        <dbReference type="Proteomes" id="UP001153712"/>
    </source>
</evidence>
<evidence type="ECO:0000256" key="7">
    <source>
        <dbReference type="ARBA" id="ARBA00022723"/>
    </source>
</evidence>
<dbReference type="Pfam" id="PF02825">
    <property type="entry name" value="WWE"/>
    <property type="match status" value="1"/>
</dbReference>
<accession>A0A9N9TLN5</accession>
<dbReference type="GO" id="GO:0061630">
    <property type="term" value="F:ubiquitin protein ligase activity"/>
    <property type="evidence" value="ECO:0007669"/>
    <property type="project" value="UniProtKB-UniRule"/>
</dbReference>
<sequence length="218" mass="25113">MAESIEIVEQIDKCNFNRECAVCLQKCVHPVQLPCGHVFCFLCLKGFANQNRKCAMCRQEIPRDSIDQPHLLEPVLIDKLETFDDGYQWFYEGRNGWWQYDERTSKDLEVSYKNNEKTSELLIAGCLYIIDLENMLQIRRNDPSRRRRIKRDYSTVPRKGVAGLHQSSQTFHVNDNVATSSKDSTVNASTANADSTEAEDGDTDDLERQLRGIILHDH</sequence>
<keyword evidence="5 12" id="KW-0808">Transferase</keyword>
<dbReference type="InterPro" id="IPR037197">
    <property type="entry name" value="WWE_dom_sf"/>
</dbReference>
<evidence type="ECO:0000256" key="6">
    <source>
        <dbReference type="ARBA" id="ARBA00022687"/>
    </source>
</evidence>
<name>A0A9N9TLN5_PHYSR</name>
<dbReference type="InterPro" id="IPR013083">
    <property type="entry name" value="Znf_RING/FYVE/PHD"/>
</dbReference>
<dbReference type="GO" id="GO:0051865">
    <property type="term" value="P:protein autoubiquitination"/>
    <property type="evidence" value="ECO:0007669"/>
    <property type="project" value="UniProtKB-UniRule"/>
</dbReference>
<gene>
    <name evidence="16" type="ORF">PHYEVI_LOCUS2664</name>
</gene>
<feature type="domain" description="WWE" evidence="15">
    <location>
        <begin position="75"/>
        <end position="151"/>
    </location>
</feature>
<dbReference type="SUPFAM" id="SSF57850">
    <property type="entry name" value="RING/U-box"/>
    <property type="match status" value="1"/>
</dbReference>
<evidence type="ECO:0000256" key="5">
    <source>
        <dbReference type="ARBA" id="ARBA00022679"/>
    </source>
</evidence>
<organism evidence="16 17">
    <name type="scientific">Phyllotreta striolata</name>
    <name type="common">Striped flea beetle</name>
    <name type="synonym">Crioceris striolata</name>
    <dbReference type="NCBI Taxonomy" id="444603"/>
    <lineage>
        <taxon>Eukaryota</taxon>
        <taxon>Metazoa</taxon>
        <taxon>Ecdysozoa</taxon>
        <taxon>Arthropoda</taxon>
        <taxon>Hexapoda</taxon>
        <taxon>Insecta</taxon>
        <taxon>Pterygota</taxon>
        <taxon>Neoptera</taxon>
        <taxon>Endopterygota</taxon>
        <taxon>Coleoptera</taxon>
        <taxon>Polyphaga</taxon>
        <taxon>Cucujiformia</taxon>
        <taxon>Chrysomeloidea</taxon>
        <taxon>Chrysomelidae</taxon>
        <taxon>Galerucinae</taxon>
        <taxon>Alticini</taxon>
        <taxon>Phyllotreta</taxon>
    </lineage>
</organism>
<dbReference type="AlphaFoldDB" id="A0A9N9TLN5"/>
<dbReference type="InterPro" id="IPR004170">
    <property type="entry name" value="WWE_dom"/>
</dbReference>
<dbReference type="Proteomes" id="UP001153712">
    <property type="component" value="Chromosome 12"/>
</dbReference>
<dbReference type="GO" id="GO:0016055">
    <property type="term" value="P:Wnt signaling pathway"/>
    <property type="evidence" value="ECO:0007669"/>
    <property type="project" value="UniProtKB-KW"/>
</dbReference>
<dbReference type="SUPFAM" id="SSF117839">
    <property type="entry name" value="WWE domain"/>
    <property type="match status" value="1"/>
</dbReference>
<dbReference type="PROSITE" id="PS50089">
    <property type="entry name" value="ZF_RING_2"/>
    <property type="match status" value="1"/>
</dbReference>
<dbReference type="InterPro" id="IPR001841">
    <property type="entry name" value="Znf_RING"/>
</dbReference>
<dbReference type="GO" id="GO:0005829">
    <property type="term" value="C:cytosol"/>
    <property type="evidence" value="ECO:0007669"/>
    <property type="project" value="UniProtKB-SubCell"/>
</dbReference>